<dbReference type="Pfam" id="PF03476">
    <property type="entry name" value="MOSC_N"/>
    <property type="match status" value="1"/>
</dbReference>
<proteinExistence type="predicted"/>
<evidence type="ECO:0000313" key="3">
    <source>
        <dbReference type="Proteomes" id="UP001499954"/>
    </source>
</evidence>
<dbReference type="PROSITE" id="PS51340">
    <property type="entry name" value="MOSC"/>
    <property type="match status" value="1"/>
</dbReference>
<evidence type="ECO:0000313" key="2">
    <source>
        <dbReference type="EMBL" id="GAA1938677.1"/>
    </source>
</evidence>
<reference evidence="3" key="1">
    <citation type="journal article" date="2019" name="Int. J. Syst. Evol. Microbiol.">
        <title>The Global Catalogue of Microorganisms (GCM) 10K type strain sequencing project: providing services to taxonomists for standard genome sequencing and annotation.</title>
        <authorList>
            <consortium name="The Broad Institute Genomics Platform"/>
            <consortium name="The Broad Institute Genome Sequencing Center for Infectious Disease"/>
            <person name="Wu L."/>
            <person name="Ma J."/>
        </authorList>
    </citation>
    <scope>NUCLEOTIDE SEQUENCE [LARGE SCALE GENOMIC DNA]</scope>
    <source>
        <strain evidence="3">JCM 13584</strain>
    </source>
</reference>
<dbReference type="SUPFAM" id="SSF50800">
    <property type="entry name" value="PK beta-barrel domain-like"/>
    <property type="match status" value="1"/>
</dbReference>
<dbReference type="PANTHER" id="PTHR14237">
    <property type="entry name" value="MOLYBDOPTERIN COFACTOR SULFURASE MOSC"/>
    <property type="match status" value="1"/>
</dbReference>
<evidence type="ECO:0000259" key="1">
    <source>
        <dbReference type="PROSITE" id="PS51340"/>
    </source>
</evidence>
<name>A0ABP5BC79_9MICO</name>
<keyword evidence="3" id="KW-1185">Reference proteome</keyword>
<dbReference type="InterPro" id="IPR011037">
    <property type="entry name" value="Pyrv_Knase-like_insert_dom_sf"/>
</dbReference>
<dbReference type="InterPro" id="IPR005303">
    <property type="entry name" value="MOCOS_middle"/>
</dbReference>
<dbReference type="Proteomes" id="UP001499954">
    <property type="component" value="Unassembled WGS sequence"/>
</dbReference>
<organism evidence="2 3">
    <name type="scientific">Agromyces allii</name>
    <dbReference type="NCBI Taxonomy" id="393607"/>
    <lineage>
        <taxon>Bacteria</taxon>
        <taxon>Bacillati</taxon>
        <taxon>Actinomycetota</taxon>
        <taxon>Actinomycetes</taxon>
        <taxon>Micrococcales</taxon>
        <taxon>Microbacteriaceae</taxon>
        <taxon>Agromyces</taxon>
    </lineage>
</organism>
<accession>A0ABP5BC79</accession>
<dbReference type="SUPFAM" id="SSF141673">
    <property type="entry name" value="MOSC N-terminal domain-like"/>
    <property type="match status" value="1"/>
</dbReference>
<dbReference type="PANTHER" id="PTHR14237:SF19">
    <property type="entry name" value="MITOCHONDRIAL AMIDOXIME REDUCING COMPONENT 1"/>
    <property type="match status" value="1"/>
</dbReference>
<gene>
    <name evidence="2" type="ORF">GCM10009717_01360</name>
</gene>
<dbReference type="InterPro" id="IPR005302">
    <property type="entry name" value="MoCF_Sase_C"/>
</dbReference>
<dbReference type="RefSeq" id="WP_157416213.1">
    <property type="nucleotide sequence ID" value="NZ_BAAAMK010000001.1"/>
</dbReference>
<feature type="domain" description="MOSC" evidence="1">
    <location>
        <begin position="123"/>
        <end position="267"/>
    </location>
</feature>
<protein>
    <submittedName>
        <fullName evidence="2">MOSC domain-containing protein</fullName>
    </submittedName>
</protein>
<dbReference type="Pfam" id="PF03473">
    <property type="entry name" value="MOSC"/>
    <property type="match status" value="1"/>
</dbReference>
<comment type="caution">
    <text evidence="2">The sequence shown here is derived from an EMBL/GenBank/DDBJ whole genome shotgun (WGS) entry which is preliminary data.</text>
</comment>
<dbReference type="EMBL" id="BAAAMK010000001">
    <property type="protein sequence ID" value="GAA1938677.1"/>
    <property type="molecule type" value="Genomic_DNA"/>
</dbReference>
<sequence length="267" mass="28740">MQLTRVRLYPVKSLGGLDVRSARVEPWGLATDRRWAVVDDTGRTVTARERNQMLGLTAEPLADGGVLLGGATSDPLRIDVPTQAAPVAVGVSRQGTALPAGAEADDWLSERIGQSVRLVWQPDPTVRPVSAEHGGLEGDHMSLADAAPLLLTTEASLAALNAWTDEGTPELDMLRFRPNLIVDGDADAPFAEDDWGFVTIGDVRFRNAGGCDRCMMTGIDPVTLQRGFEPIRTLSKHRRRDGKTWFGVLLVPQNLGELAVGDAVTVD</sequence>